<sequence length="160" mass="17556">MKKNIFLLILGSLFVFTSCLEHGLDDIENSDLCAISSITMEHRWIAKNNNGYDQLCRQQMTLSKGTPDENNEIRFKITVPAASTSTSFNAFNAEVRNTVSISNLYLLSVISAAAKIAPVDGAPTLGLPGSFEIGKEYKYQVTAANGKKAIFTIVIEDFIK</sequence>
<dbReference type="PROSITE" id="PS51257">
    <property type="entry name" value="PROKAR_LIPOPROTEIN"/>
    <property type="match status" value="1"/>
</dbReference>
<accession>A0A6N2TQ07</accession>
<feature type="domain" description="DUF5018" evidence="1">
    <location>
        <begin position="35"/>
        <end position="153"/>
    </location>
</feature>
<dbReference type="Gene3D" id="2.60.40.4120">
    <property type="match status" value="1"/>
</dbReference>
<organism evidence="2">
    <name type="scientific">Bacteroides intestinalis</name>
    <dbReference type="NCBI Taxonomy" id="329854"/>
    <lineage>
        <taxon>Bacteria</taxon>
        <taxon>Pseudomonadati</taxon>
        <taxon>Bacteroidota</taxon>
        <taxon>Bacteroidia</taxon>
        <taxon>Bacteroidales</taxon>
        <taxon>Bacteroidaceae</taxon>
        <taxon>Bacteroides</taxon>
    </lineage>
</organism>
<dbReference type="InterPro" id="IPR054460">
    <property type="entry name" value="DUF5018-rel"/>
</dbReference>
<name>A0A6N2TQ07_9BACE</name>
<dbReference type="RefSeq" id="WP_138292242.1">
    <property type="nucleotide sequence ID" value="NZ_BAABZC010000001.1"/>
</dbReference>
<dbReference type="Pfam" id="PF22243">
    <property type="entry name" value="DUF5018-rel"/>
    <property type="match status" value="1"/>
</dbReference>
<gene>
    <name evidence="2" type="ORF">BILFYP9_01600</name>
</gene>
<dbReference type="EMBL" id="CACRSU010000015">
    <property type="protein sequence ID" value="VYT05576.1"/>
    <property type="molecule type" value="Genomic_DNA"/>
</dbReference>
<evidence type="ECO:0000313" key="2">
    <source>
        <dbReference type="EMBL" id="VYT05576.1"/>
    </source>
</evidence>
<evidence type="ECO:0000259" key="1">
    <source>
        <dbReference type="Pfam" id="PF22243"/>
    </source>
</evidence>
<protein>
    <recommendedName>
        <fullName evidence="1">DUF5018 domain-containing protein</fullName>
    </recommendedName>
</protein>
<proteinExistence type="predicted"/>
<reference evidence="2" key="1">
    <citation type="submission" date="2019-11" db="EMBL/GenBank/DDBJ databases">
        <authorList>
            <person name="Feng L."/>
        </authorList>
    </citation>
    <scope>NUCLEOTIDE SEQUENCE</scope>
    <source>
        <strain evidence="2">BintestinalisLFYP9</strain>
    </source>
</reference>
<dbReference type="AlphaFoldDB" id="A0A6N2TQ07"/>